<dbReference type="Gene3D" id="2.40.100.20">
    <property type="match status" value="1"/>
</dbReference>
<dbReference type="AlphaFoldDB" id="A0A9D1WEB0"/>
<gene>
    <name evidence="2" type="ORF">H9850_09085</name>
</gene>
<comment type="caution">
    <text evidence="2">The sequence shown here is derived from an EMBL/GenBank/DDBJ whole genome shotgun (WGS) entry which is preliminary data.</text>
</comment>
<feature type="domain" description="Cyclophilin-like" evidence="1">
    <location>
        <begin position="5"/>
        <end position="106"/>
    </location>
</feature>
<dbReference type="InterPro" id="IPR041183">
    <property type="entry name" value="Cyclophilin-like"/>
</dbReference>
<organism evidence="2 3">
    <name type="scientific">Candidatus Anaerobiospirillum pullistercoris</name>
    <dbReference type="NCBI Taxonomy" id="2838452"/>
    <lineage>
        <taxon>Bacteria</taxon>
        <taxon>Pseudomonadati</taxon>
        <taxon>Pseudomonadota</taxon>
        <taxon>Gammaproteobacteria</taxon>
        <taxon>Aeromonadales</taxon>
        <taxon>Succinivibrionaceae</taxon>
        <taxon>Anaerobiospirillum</taxon>
    </lineage>
</organism>
<dbReference type="SUPFAM" id="SSF50891">
    <property type="entry name" value="Cyclophilin-like"/>
    <property type="match status" value="1"/>
</dbReference>
<evidence type="ECO:0000313" key="3">
    <source>
        <dbReference type="Proteomes" id="UP000886829"/>
    </source>
</evidence>
<protein>
    <recommendedName>
        <fullName evidence="1">Cyclophilin-like domain-containing protein</fullName>
    </recommendedName>
</protein>
<name>A0A9D1WEB0_9GAMM</name>
<proteinExistence type="predicted"/>
<dbReference type="InterPro" id="IPR029000">
    <property type="entry name" value="Cyclophilin-like_dom_sf"/>
</dbReference>
<dbReference type="Proteomes" id="UP000886829">
    <property type="component" value="Unassembled WGS sequence"/>
</dbReference>
<dbReference type="Pfam" id="PF18050">
    <property type="entry name" value="Cyclophil_like2"/>
    <property type="match status" value="1"/>
</dbReference>
<dbReference type="EMBL" id="DXEV01000179">
    <property type="protein sequence ID" value="HIX57606.1"/>
    <property type="molecule type" value="Genomic_DNA"/>
</dbReference>
<reference evidence="2" key="2">
    <citation type="submission" date="2021-04" db="EMBL/GenBank/DDBJ databases">
        <authorList>
            <person name="Gilroy R."/>
        </authorList>
    </citation>
    <scope>NUCLEOTIDE SEQUENCE</scope>
    <source>
        <strain evidence="2">USASDec5-558</strain>
    </source>
</reference>
<sequence length="117" mass="12881">MDVKMQLGSQHIVLHLEDNSATRDLVSRLPLTVDLEDFGHGAEKIFYTPSKLDTSQVRRDDTTTAGTVAIFEPWGNICIFLHPSNRAYGLIQLGLVSAEDVKVLRSVSAREATLSLA</sequence>
<reference evidence="2" key="1">
    <citation type="journal article" date="2021" name="PeerJ">
        <title>Extensive microbial diversity within the chicken gut microbiome revealed by metagenomics and culture.</title>
        <authorList>
            <person name="Gilroy R."/>
            <person name="Ravi A."/>
            <person name="Getino M."/>
            <person name="Pursley I."/>
            <person name="Horton D.L."/>
            <person name="Alikhan N.F."/>
            <person name="Baker D."/>
            <person name="Gharbi K."/>
            <person name="Hall N."/>
            <person name="Watson M."/>
            <person name="Adriaenssens E.M."/>
            <person name="Foster-Nyarko E."/>
            <person name="Jarju S."/>
            <person name="Secka A."/>
            <person name="Antonio M."/>
            <person name="Oren A."/>
            <person name="Chaudhuri R.R."/>
            <person name="La Ragione R."/>
            <person name="Hildebrand F."/>
            <person name="Pallen M.J."/>
        </authorList>
    </citation>
    <scope>NUCLEOTIDE SEQUENCE</scope>
    <source>
        <strain evidence="2">USASDec5-558</strain>
    </source>
</reference>
<evidence type="ECO:0000259" key="1">
    <source>
        <dbReference type="Pfam" id="PF18050"/>
    </source>
</evidence>
<evidence type="ECO:0000313" key="2">
    <source>
        <dbReference type="EMBL" id="HIX57606.1"/>
    </source>
</evidence>
<accession>A0A9D1WEB0</accession>